<organism evidence="1 2">
    <name type="scientific">Paramecium pentaurelia</name>
    <dbReference type="NCBI Taxonomy" id="43138"/>
    <lineage>
        <taxon>Eukaryota</taxon>
        <taxon>Sar</taxon>
        <taxon>Alveolata</taxon>
        <taxon>Ciliophora</taxon>
        <taxon>Intramacronucleata</taxon>
        <taxon>Oligohymenophorea</taxon>
        <taxon>Peniculida</taxon>
        <taxon>Parameciidae</taxon>
        <taxon>Paramecium</taxon>
    </lineage>
</organism>
<proteinExistence type="predicted"/>
<dbReference type="Proteomes" id="UP000689195">
    <property type="component" value="Unassembled WGS sequence"/>
</dbReference>
<comment type="caution">
    <text evidence="1">The sequence shown here is derived from an EMBL/GenBank/DDBJ whole genome shotgun (WGS) entry which is preliminary data.</text>
</comment>
<dbReference type="OrthoDB" id="286920at2759"/>
<reference evidence="1" key="1">
    <citation type="submission" date="2021-01" db="EMBL/GenBank/DDBJ databases">
        <authorList>
            <consortium name="Genoscope - CEA"/>
            <person name="William W."/>
        </authorList>
    </citation>
    <scope>NUCLEOTIDE SEQUENCE</scope>
</reference>
<keyword evidence="2" id="KW-1185">Reference proteome</keyword>
<name>A0A8S1WAT0_9CILI</name>
<evidence type="ECO:0000313" key="1">
    <source>
        <dbReference type="EMBL" id="CAD8185963.1"/>
    </source>
</evidence>
<protein>
    <submittedName>
        <fullName evidence="1">Uncharacterized protein</fullName>
    </submittedName>
</protein>
<evidence type="ECO:0000313" key="2">
    <source>
        <dbReference type="Proteomes" id="UP000689195"/>
    </source>
</evidence>
<sequence length="212" mass="25047">MKAYRGLGECLLRIYPKLSQLYFTKYLMAAWKIKQKNDELLAYELLGKYYFYVGQIEKTKLFHERMINGNCEDENSRVRLLALSRLEQGSLSNKINKDHLIFDIEQVSSDDECYEIVFPQTSDNIHQKYYVDKYFQKKIRDIKVIKDTANLNIRQTERKYNSQFLSNEIFEPSRVKVSNPHQSLGSIKDKVLMSHYDPKQKIGNVLIHSFGQ</sequence>
<accession>A0A8S1WAT0</accession>
<dbReference type="EMBL" id="CAJJDO010000086">
    <property type="protein sequence ID" value="CAD8185963.1"/>
    <property type="molecule type" value="Genomic_DNA"/>
</dbReference>
<dbReference type="AlphaFoldDB" id="A0A8S1WAT0"/>
<gene>
    <name evidence="1" type="ORF">PPENT_87.1.T0860090</name>
</gene>